<dbReference type="InterPro" id="IPR004125">
    <property type="entry name" value="Signal_recog_particle_SRP54_M"/>
</dbReference>
<comment type="function">
    <text evidence="9">Involved in targeting and insertion of nascent membrane proteins into the cytoplasmic membrane. Binds to the hydrophobic signal sequence of the ribosome-nascent chain (RNC) as it emerges from the ribosomes. The SRP-RNC complex is then targeted to the cytoplasmic membrane where it interacts with the SRP receptor FtsY.</text>
</comment>
<feature type="binding site" evidence="9">
    <location>
        <begin position="108"/>
        <end position="115"/>
    </location>
    <ligand>
        <name>GTP</name>
        <dbReference type="ChEBI" id="CHEBI:37565"/>
    </ligand>
</feature>
<reference evidence="11" key="1">
    <citation type="submission" date="2020-10" db="EMBL/GenBank/DDBJ databases">
        <authorList>
            <person name="Kadnikov V."/>
            <person name="Beletsky A.V."/>
            <person name="Mardanov A.V."/>
            <person name="Karnachuk O.V."/>
            <person name="Ravin N.V."/>
        </authorList>
    </citation>
    <scope>NUCLEOTIDE SEQUENCE</scope>
    <source>
        <strain evidence="11">Bu02</strain>
    </source>
</reference>
<dbReference type="Pfam" id="PF02881">
    <property type="entry name" value="SRP54_N"/>
    <property type="match status" value="1"/>
</dbReference>
<evidence type="ECO:0000259" key="10">
    <source>
        <dbReference type="PROSITE" id="PS00300"/>
    </source>
</evidence>
<accession>A0AAT9LFA0</accession>
<dbReference type="EMBL" id="CP062796">
    <property type="protein sequence ID" value="QUL99711.1"/>
    <property type="molecule type" value="Genomic_DNA"/>
</dbReference>
<comment type="subcellular location">
    <subcellularLocation>
        <location evidence="9">Cytoplasm</location>
    </subcellularLocation>
    <text evidence="9">The SRP-RNC complex is targeted to the cytoplasmic membrane.</text>
</comment>
<organism evidence="11">
    <name type="scientific">Candidatus Fermentithermobacillus carboniphilus</name>
    <dbReference type="NCBI Taxonomy" id="3085328"/>
    <lineage>
        <taxon>Bacteria</taxon>
        <taxon>Bacillati</taxon>
        <taxon>Bacillota</taxon>
        <taxon>Candidatus Fermentithermobacillia</taxon>
        <taxon>Candidatus Fermentithermobacillales</taxon>
        <taxon>Candidatus Fermentithermobacillaceae</taxon>
        <taxon>Candidatus Fermentithermobacillus</taxon>
    </lineage>
</organism>
<dbReference type="PROSITE" id="PS00300">
    <property type="entry name" value="SRP54"/>
    <property type="match status" value="1"/>
</dbReference>
<keyword evidence="3 9" id="KW-0378">Hydrolase</keyword>
<dbReference type="KEGG" id="fcz:IMF26_10200"/>
<dbReference type="CDD" id="cd18539">
    <property type="entry name" value="SRP_G"/>
    <property type="match status" value="1"/>
</dbReference>
<proteinExistence type="inferred from homology"/>
<sequence>MAFENLAEKLAQTFKRLRGKGKLSEKDVDEALREVRLSLLEADVNFKVVKEFVAAVKERCLDSEVLESLTPAQQVIKIVNQELISLLGGKARPLDLSGNPPVVIALFGLQGSGKTTAAGKLALHLKKNGRKVLCVSCDVYRPAAQKQLELIAERAQVGFFTMDPNTPPEVIAKKGVEKAISAAQDVVIVDTAGRMQVDADMMEEARRIKEAIDPRESILVADAMTGQEACKVALAFDEVVGITGIILTKVDSDARGGAALSIAKVTGKPIKFVSTGEKLEDFQVFHPDRMASRILGMGDVLTLIEKAEAAFDQKKAAEMEKKLRRKEFTLEDFLDQMKEVKKMGSFGDLLRMIPGFGRAHVDVDIDPKEWVKIEAIINSMTPLERRKPEIIDGSRKRRIARGSGTQVQDINRLLKQFFQARKMLFQMSSPEKTGRFRLT</sequence>
<feature type="binding site" evidence="9">
    <location>
        <begin position="248"/>
        <end position="251"/>
    </location>
    <ligand>
        <name>GTP</name>
        <dbReference type="ChEBI" id="CHEBI:37565"/>
    </ligand>
</feature>
<dbReference type="Gene3D" id="1.20.120.140">
    <property type="entry name" value="Signal recognition particle SRP54, nucleotide-binding domain"/>
    <property type="match status" value="1"/>
</dbReference>
<dbReference type="Pfam" id="PF02978">
    <property type="entry name" value="SRP_SPB"/>
    <property type="match status" value="1"/>
</dbReference>
<keyword evidence="6 9" id="KW-0733">Signal recognition particle</keyword>
<dbReference type="GO" id="GO:0006614">
    <property type="term" value="P:SRP-dependent cotranslational protein targeting to membrane"/>
    <property type="evidence" value="ECO:0007669"/>
    <property type="project" value="InterPro"/>
</dbReference>
<dbReference type="GO" id="GO:0048500">
    <property type="term" value="C:signal recognition particle"/>
    <property type="evidence" value="ECO:0007669"/>
    <property type="project" value="UniProtKB-UniRule"/>
</dbReference>
<keyword evidence="2 9" id="KW-0547">Nucleotide-binding</keyword>
<comment type="domain">
    <text evidence="9">Composed of three domains: the N-terminal N domain, which is responsible for interactions with the ribosome, the central G domain, which binds GTP, and the C-terminal M domain, which binds the RNA and the signal sequence of the RNC.</text>
</comment>
<name>A0AAT9LFA0_9FIRM</name>
<dbReference type="InterPro" id="IPR036891">
    <property type="entry name" value="Signal_recog_part_SRP54_M_sf"/>
</dbReference>
<dbReference type="Gene3D" id="3.40.50.300">
    <property type="entry name" value="P-loop containing nucleotide triphosphate hydrolases"/>
    <property type="match status" value="1"/>
</dbReference>
<evidence type="ECO:0000256" key="9">
    <source>
        <dbReference type="HAMAP-Rule" id="MF_00306"/>
    </source>
</evidence>
<dbReference type="Gene3D" id="1.10.260.30">
    <property type="entry name" value="Signal recognition particle, SRP54 subunit, M-domain"/>
    <property type="match status" value="1"/>
</dbReference>
<dbReference type="InterPro" id="IPR013822">
    <property type="entry name" value="Signal_recog_particl_SRP54_hlx"/>
</dbReference>
<evidence type="ECO:0000256" key="6">
    <source>
        <dbReference type="ARBA" id="ARBA00023135"/>
    </source>
</evidence>
<dbReference type="PANTHER" id="PTHR11564:SF5">
    <property type="entry name" value="SIGNAL RECOGNITION PARTICLE SUBUNIT SRP54"/>
    <property type="match status" value="1"/>
</dbReference>
<dbReference type="EC" id="3.6.5.4" evidence="9"/>
<protein>
    <recommendedName>
        <fullName evidence="9">Signal recognition particle protein</fullName>
        <ecNumber evidence="9">3.6.5.4</ecNumber>
    </recommendedName>
    <alternativeName>
        <fullName evidence="9">Fifty-four homolog</fullName>
    </alternativeName>
</protein>
<evidence type="ECO:0000256" key="1">
    <source>
        <dbReference type="ARBA" id="ARBA00005450"/>
    </source>
</evidence>
<dbReference type="Pfam" id="PF00448">
    <property type="entry name" value="SRP54"/>
    <property type="match status" value="1"/>
</dbReference>
<evidence type="ECO:0000256" key="3">
    <source>
        <dbReference type="ARBA" id="ARBA00022801"/>
    </source>
</evidence>
<evidence type="ECO:0000256" key="4">
    <source>
        <dbReference type="ARBA" id="ARBA00022884"/>
    </source>
</evidence>
<keyword evidence="9" id="KW-0963">Cytoplasm</keyword>
<dbReference type="SUPFAM" id="SSF47446">
    <property type="entry name" value="Signal peptide-binding domain"/>
    <property type="match status" value="1"/>
</dbReference>
<keyword evidence="5 9" id="KW-0342">GTP-binding</keyword>
<comment type="similarity">
    <text evidence="1 9">Belongs to the GTP-binding SRP family. SRP54 subfamily.</text>
</comment>
<dbReference type="GO" id="GO:0005525">
    <property type="term" value="F:GTP binding"/>
    <property type="evidence" value="ECO:0007669"/>
    <property type="project" value="UniProtKB-UniRule"/>
</dbReference>
<dbReference type="HAMAP" id="MF_00306">
    <property type="entry name" value="SRP54"/>
    <property type="match status" value="1"/>
</dbReference>
<reference evidence="11" key="2">
    <citation type="journal article" date="2023" name="Biology">
        <title>Prokaryotic Life Associated with Coal-Fire Gas Vents Revealed by Metagenomics.</title>
        <authorList>
            <person name="Kadnikov V.V."/>
            <person name="Mardanov A.V."/>
            <person name="Beletsky A.V."/>
            <person name="Karnachuk O.V."/>
            <person name="Ravin N.V."/>
        </authorList>
    </citation>
    <scope>NUCLEOTIDE SEQUENCE</scope>
    <source>
        <strain evidence="11">Bu02</strain>
    </source>
</reference>
<dbReference type="GO" id="GO:0008312">
    <property type="term" value="F:7S RNA binding"/>
    <property type="evidence" value="ECO:0007669"/>
    <property type="project" value="InterPro"/>
</dbReference>
<dbReference type="AlphaFoldDB" id="A0AAT9LFA0"/>
<dbReference type="PANTHER" id="PTHR11564">
    <property type="entry name" value="SIGNAL RECOGNITION PARTICLE 54K PROTEIN SRP54"/>
    <property type="match status" value="1"/>
</dbReference>
<feature type="domain" description="SRP54-type proteins GTP-binding" evidence="10">
    <location>
        <begin position="269"/>
        <end position="282"/>
    </location>
</feature>
<dbReference type="InterPro" id="IPR042101">
    <property type="entry name" value="SRP54_N_sf"/>
</dbReference>
<keyword evidence="4 9" id="KW-0694">RNA-binding</keyword>
<dbReference type="SMART" id="SM00962">
    <property type="entry name" value="SRP54"/>
    <property type="match status" value="1"/>
</dbReference>
<feature type="binding site" evidence="9">
    <location>
        <begin position="190"/>
        <end position="194"/>
    </location>
    <ligand>
        <name>GTP</name>
        <dbReference type="ChEBI" id="CHEBI:37565"/>
    </ligand>
</feature>
<dbReference type="InterPro" id="IPR004780">
    <property type="entry name" value="SRP"/>
</dbReference>
<dbReference type="InterPro" id="IPR027417">
    <property type="entry name" value="P-loop_NTPase"/>
</dbReference>
<dbReference type="NCBIfam" id="TIGR00959">
    <property type="entry name" value="ffh"/>
    <property type="match status" value="1"/>
</dbReference>
<dbReference type="SMART" id="SM00382">
    <property type="entry name" value="AAA"/>
    <property type="match status" value="1"/>
</dbReference>
<evidence type="ECO:0000256" key="7">
    <source>
        <dbReference type="ARBA" id="ARBA00023274"/>
    </source>
</evidence>
<dbReference type="SUPFAM" id="SSF52540">
    <property type="entry name" value="P-loop containing nucleoside triphosphate hydrolases"/>
    <property type="match status" value="1"/>
</dbReference>
<evidence type="ECO:0000256" key="2">
    <source>
        <dbReference type="ARBA" id="ARBA00022741"/>
    </source>
</evidence>
<dbReference type="InterPro" id="IPR022941">
    <property type="entry name" value="SRP54"/>
</dbReference>
<dbReference type="InterPro" id="IPR000897">
    <property type="entry name" value="SRP54_GTPase_dom"/>
</dbReference>
<evidence type="ECO:0000313" key="11">
    <source>
        <dbReference type="EMBL" id="QUL99711.1"/>
    </source>
</evidence>
<dbReference type="SMART" id="SM00963">
    <property type="entry name" value="SRP54_N"/>
    <property type="match status" value="1"/>
</dbReference>
<comment type="subunit">
    <text evidence="9">Part of the signal recognition particle protein translocation system, which is composed of SRP and FtsY.</text>
</comment>
<evidence type="ECO:0000256" key="5">
    <source>
        <dbReference type="ARBA" id="ARBA00023134"/>
    </source>
</evidence>
<comment type="catalytic activity">
    <reaction evidence="8 9">
        <text>GTP + H2O = GDP + phosphate + H(+)</text>
        <dbReference type="Rhea" id="RHEA:19669"/>
        <dbReference type="ChEBI" id="CHEBI:15377"/>
        <dbReference type="ChEBI" id="CHEBI:15378"/>
        <dbReference type="ChEBI" id="CHEBI:37565"/>
        <dbReference type="ChEBI" id="CHEBI:43474"/>
        <dbReference type="ChEBI" id="CHEBI:58189"/>
        <dbReference type="EC" id="3.6.5.4"/>
    </reaction>
</comment>
<dbReference type="GO" id="GO:0003924">
    <property type="term" value="F:GTPase activity"/>
    <property type="evidence" value="ECO:0007669"/>
    <property type="project" value="UniProtKB-UniRule"/>
</dbReference>
<dbReference type="InterPro" id="IPR003593">
    <property type="entry name" value="AAA+_ATPase"/>
</dbReference>
<keyword evidence="7 9" id="KW-0687">Ribonucleoprotein</keyword>
<evidence type="ECO:0000256" key="8">
    <source>
        <dbReference type="ARBA" id="ARBA00048027"/>
    </source>
</evidence>
<gene>
    <name evidence="9 11" type="primary">ffh</name>
    <name evidence="11" type="ORF">IMF26_10200</name>
</gene>